<evidence type="ECO:0000259" key="2">
    <source>
        <dbReference type="PROSITE" id="PS50053"/>
    </source>
</evidence>
<reference evidence="3 5" key="1">
    <citation type="journal article" date="2015" name="Genome Biol. Evol.">
        <title>Comparative Genomics of a Bacterivorous Green Alga Reveals Evolutionary Causalities and Consequences of Phago-Mixotrophic Mode of Nutrition.</title>
        <authorList>
            <person name="Burns J.A."/>
            <person name="Paasch A."/>
            <person name="Narechania A."/>
            <person name="Kim E."/>
        </authorList>
    </citation>
    <scope>NUCLEOTIDE SEQUENCE [LARGE SCALE GENOMIC DNA]</scope>
    <source>
        <strain evidence="3">PLY_AMNH</strain>
    </source>
</reference>
<accession>A0AAE0F622</accession>
<dbReference type="InterPro" id="IPR029071">
    <property type="entry name" value="Ubiquitin-like_domsf"/>
</dbReference>
<name>A0AAE0F622_9CHLO</name>
<dbReference type="SUPFAM" id="SSF54236">
    <property type="entry name" value="Ubiquitin-like"/>
    <property type="match status" value="1"/>
</dbReference>
<protein>
    <recommendedName>
        <fullName evidence="2">Ubiquitin-like domain-containing protein</fullName>
    </recommendedName>
</protein>
<evidence type="ECO:0000256" key="1">
    <source>
        <dbReference type="SAM" id="MobiDB-lite"/>
    </source>
</evidence>
<evidence type="ECO:0000313" key="4">
    <source>
        <dbReference type="EMBL" id="KAK3259175.1"/>
    </source>
</evidence>
<dbReference type="Gene3D" id="3.10.20.90">
    <property type="entry name" value="Phosphatidylinositol 3-kinase Catalytic Subunit, Chain A, domain 1"/>
    <property type="match status" value="1"/>
</dbReference>
<feature type="region of interest" description="Disordered" evidence="1">
    <location>
        <begin position="161"/>
        <end position="197"/>
    </location>
</feature>
<feature type="domain" description="Ubiquitin-like" evidence="2">
    <location>
        <begin position="207"/>
        <end position="257"/>
    </location>
</feature>
<dbReference type="EMBL" id="LGRX02018953">
    <property type="protein sequence ID" value="KAK3259175.1"/>
    <property type="molecule type" value="Genomic_DNA"/>
</dbReference>
<dbReference type="Proteomes" id="UP001190700">
    <property type="component" value="Unassembled WGS sequence"/>
</dbReference>
<keyword evidence="5" id="KW-1185">Reference proteome</keyword>
<evidence type="ECO:0000313" key="3">
    <source>
        <dbReference type="EMBL" id="KAK3251695.1"/>
    </source>
</evidence>
<feature type="compositionally biased region" description="Polar residues" evidence="1">
    <location>
        <begin position="161"/>
        <end position="179"/>
    </location>
</feature>
<sequence>MSASQLSVQTAMYRHGSISSLQNRVSVSHLVYERARQRSALDLPPLEDKENAKELVKHYCEFMSVLRESFLPNQYQDLSPPPMVDLVWHEHILDTKGYHQFCAAHFGDFVHHNANGSLPGNAPSRKIRQARTVQEYLKHLKEPRLKELIATGMCWSDLNDQPPQQKASMTVTAGGNASSAVERKRTRDTDGTSVCEKHAKKSSKSVFDVHVQTLTGATILVEHTSSEDRIQLVAESVHEKSGVPLDQMRLINRGRQVYGMKPVYGYAEADVIGLPSNDTGDLVSCIIGYVENPESSPTITLGELGIDRENNRVMMVLRLGGC</sequence>
<organism evidence="3 5">
    <name type="scientific">Cymbomonas tetramitiformis</name>
    <dbReference type="NCBI Taxonomy" id="36881"/>
    <lineage>
        <taxon>Eukaryota</taxon>
        <taxon>Viridiplantae</taxon>
        <taxon>Chlorophyta</taxon>
        <taxon>Pyramimonadophyceae</taxon>
        <taxon>Pyramimonadales</taxon>
        <taxon>Pyramimonadaceae</taxon>
        <taxon>Cymbomonas</taxon>
    </lineage>
</organism>
<feature type="compositionally biased region" description="Basic and acidic residues" evidence="1">
    <location>
        <begin position="181"/>
        <end position="190"/>
    </location>
</feature>
<dbReference type="EMBL" id="LGRX02025883">
    <property type="protein sequence ID" value="KAK3251695.1"/>
    <property type="molecule type" value="Genomic_DNA"/>
</dbReference>
<reference evidence="3" key="2">
    <citation type="submission" date="2023-06" db="EMBL/GenBank/DDBJ databases">
        <title>Long-read-based genome assembly of the green algal bacterivore Cymbomonas tetramitiformis.</title>
        <authorList>
            <person name="Gyaltshen Y."/>
            <person name="Rozenberg A."/>
            <person name="Paasch A."/>
            <person name="Burns J.A."/>
            <person name="Warring S."/>
            <person name="Larson R."/>
            <person name="Maurer-Alcala X."/>
            <person name="Dacks J."/>
            <person name="Kim E."/>
        </authorList>
    </citation>
    <scope>NUCLEOTIDE SEQUENCE</scope>
    <source>
        <strain evidence="3">PLY_AMNH</strain>
    </source>
</reference>
<gene>
    <name evidence="4" type="ORF">CYMTET_31835</name>
    <name evidence="3" type="ORF">CYMTET_38956</name>
</gene>
<dbReference type="InterPro" id="IPR000626">
    <property type="entry name" value="Ubiquitin-like_dom"/>
</dbReference>
<dbReference type="AlphaFoldDB" id="A0AAE0F622"/>
<dbReference type="PROSITE" id="PS50053">
    <property type="entry name" value="UBIQUITIN_2"/>
    <property type="match status" value="1"/>
</dbReference>
<evidence type="ECO:0000313" key="5">
    <source>
        <dbReference type="Proteomes" id="UP001190700"/>
    </source>
</evidence>
<proteinExistence type="predicted"/>
<comment type="caution">
    <text evidence="3">The sequence shown here is derived from an EMBL/GenBank/DDBJ whole genome shotgun (WGS) entry which is preliminary data.</text>
</comment>